<dbReference type="EMBL" id="CAKJTI010000007">
    <property type="protein sequence ID" value="CAG9612775.1"/>
    <property type="molecule type" value="Genomic_DNA"/>
</dbReference>
<dbReference type="Proteomes" id="UP000789423">
    <property type="component" value="Unassembled WGS sequence"/>
</dbReference>
<comment type="similarity">
    <text evidence="1 4">Belongs to the 5-formyltetrahydrofolate cyclo-ligase family.</text>
</comment>
<keyword evidence="6" id="KW-1185">Reference proteome</keyword>
<dbReference type="InterPro" id="IPR002698">
    <property type="entry name" value="FTHF_cligase"/>
</dbReference>
<comment type="caution">
    <text evidence="5">The sequence shown here is derived from an EMBL/GenBank/DDBJ whole genome shotgun (WGS) entry which is preliminary data.</text>
</comment>
<dbReference type="Pfam" id="PF01812">
    <property type="entry name" value="5-FTHF_cyc-lig"/>
    <property type="match status" value="1"/>
</dbReference>
<evidence type="ECO:0000313" key="5">
    <source>
        <dbReference type="EMBL" id="CAG9612775.1"/>
    </source>
</evidence>
<evidence type="ECO:0000256" key="3">
    <source>
        <dbReference type="ARBA" id="ARBA00022840"/>
    </source>
</evidence>
<evidence type="ECO:0000256" key="1">
    <source>
        <dbReference type="ARBA" id="ARBA00010638"/>
    </source>
</evidence>
<dbReference type="NCBIfam" id="TIGR02727">
    <property type="entry name" value="MTHFS_bact"/>
    <property type="match status" value="1"/>
</dbReference>
<proteinExistence type="inferred from homology"/>
<name>A0ABM8YAP2_9BACI</name>
<evidence type="ECO:0000313" key="6">
    <source>
        <dbReference type="Proteomes" id="UP000789423"/>
    </source>
</evidence>
<keyword evidence="4" id="KW-0479">Metal-binding</keyword>
<protein>
    <recommendedName>
        <fullName evidence="4">5-formyltetrahydrofolate cyclo-ligase</fullName>
        <ecNumber evidence="4">6.3.3.2</ecNumber>
    </recommendedName>
</protein>
<dbReference type="InterPro" id="IPR024185">
    <property type="entry name" value="FTHF_cligase-like_sf"/>
</dbReference>
<gene>
    <name evidence="5" type="primary">yqgN</name>
    <name evidence="5" type="ORF">BACCIP111899_01953</name>
</gene>
<reference evidence="5 6" key="1">
    <citation type="submission" date="2021-10" db="EMBL/GenBank/DDBJ databases">
        <authorList>
            <person name="Criscuolo A."/>
        </authorList>
    </citation>
    <scope>NUCLEOTIDE SEQUENCE [LARGE SCALE GENOMIC DNA]</scope>
    <source>
        <strain evidence="6">CIP 111899</strain>
    </source>
</reference>
<keyword evidence="4" id="KW-0460">Magnesium</keyword>
<accession>A0ABM8YAP2</accession>
<comment type="cofactor">
    <cofactor evidence="4">
        <name>Mg(2+)</name>
        <dbReference type="ChEBI" id="CHEBI:18420"/>
    </cofactor>
</comment>
<evidence type="ECO:0000256" key="4">
    <source>
        <dbReference type="RuleBase" id="RU361279"/>
    </source>
</evidence>
<dbReference type="PIRSF" id="PIRSF006806">
    <property type="entry name" value="FTHF_cligase"/>
    <property type="match status" value="1"/>
</dbReference>
<keyword evidence="2 4" id="KW-0547">Nucleotide-binding</keyword>
<sequence>MMKEEKKRLRKEILQRMNALSEEQYTTLSEKIADSLYKQREWIAAQTIGITLSMEREVNTYAIIEKAWEEGKAIVVPKCNRETRTMTFRQITNFEQLETVYMNLREPDPSITEEVSAEEIDLLLVPGVAFTRKGERVGYGGGYYDRYLVNYKGKTLSLVFDFQIVSHIPVEPFDKAVEKIITEKEAISILELI</sequence>
<evidence type="ECO:0000256" key="2">
    <source>
        <dbReference type="ARBA" id="ARBA00022741"/>
    </source>
</evidence>
<dbReference type="PANTHER" id="PTHR23407:SF1">
    <property type="entry name" value="5-FORMYLTETRAHYDROFOLATE CYCLO-LIGASE"/>
    <property type="match status" value="1"/>
</dbReference>
<organism evidence="5 6">
    <name type="scientific">Bacillus rhizoplanae</name>
    <dbReference type="NCBI Taxonomy" id="2880966"/>
    <lineage>
        <taxon>Bacteria</taxon>
        <taxon>Bacillati</taxon>
        <taxon>Bacillota</taxon>
        <taxon>Bacilli</taxon>
        <taxon>Bacillales</taxon>
        <taxon>Bacillaceae</taxon>
        <taxon>Bacillus</taxon>
    </lineage>
</organism>
<dbReference type="SUPFAM" id="SSF100950">
    <property type="entry name" value="NagB/RpiA/CoA transferase-like"/>
    <property type="match status" value="1"/>
</dbReference>
<comment type="catalytic activity">
    <reaction evidence="4">
        <text>(6S)-5-formyl-5,6,7,8-tetrahydrofolate + ATP = (6R)-5,10-methenyltetrahydrofolate + ADP + phosphate</text>
        <dbReference type="Rhea" id="RHEA:10488"/>
        <dbReference type="ChEBI" id="CHEBI:30616"/>
        <dbReference type="ChEBI" id="CHEBI:43474"/>
        <dbReference type="ChEBI" id="CHEBI:57455"/>
        <dbReference type="ChEBI" id="CHEBI:57457"/>
        <dbReference type="ChEBI" id="CHEBI:456216"/>
        <dbReference type="EC" id="6.3.3.2"/>
    </reaction>
</comment>
<keyword evidence="3 4" id="KW-0067">ATP-binding</keyword>
<dbReference type="EC" id="6.3.3.2" evidence="4"/>
<dbReference type="PANTHER" id="PTHR23407">
    <property type="entry name" value="ATPASE INHIBITOR/5-FORMYLTETRAHYDROFOLATE CYCLO-LIGASE"/>
    <property type="match status" value="1"/>
</dbReference>
<dbReference type="InterPro" id="IPR037171">
    <property type="entry name" value="NagB/RpiA_transferase-like"/>
</dbReference>
<dbReference type="Gene3D" id="3.40.50.10420">
    <property type="entry name" value="NagB/RpiA/CoA transferase-like"/>
    <property type="match status" value="1"/>
</dbReference>